<keyword evidence="6 13" id="KW-0479">Metal-binding</keyword>
<feature type="binding site" evidence="13">
    <location>
        <position position="418"/>
    </location>
    <ligand>
        <name>Mg(2+)</name>
        <dbReference type="ChEBI" id="CHEBI:18420"/>
        <label>2</label>
    </ligand>
</feature>
<keyword evidence="19" id="KW-1185">Reference proteome</keyword>
<dbReference type="CDD" id="cd02800">
    <property type="entry name" value="tRNA_bind_EcMetRS_like"/>
    <property type="match status" value="1"/>
</dbReference>
<keyword evidence="11 13" id="KW-0030">Aminoacyl-tRNA synthetase</keyword>
<dbReference type="Pfam" id="PF01336">
    <property type="entry name" value="tRNA_anti-codon"/>
    <property type="match status" value="1"/>
</dbReference>
<dbReference type="InterPro" id="IPR012340">
    <property type="entry name" value="NA-bd_OB-fold"/>
</dbReference>
<dbReference type="Pfam" id="PF01588">
    <property type="entry name" value="tRNA_bind"/>
    <property type="match status" value="1"/>
</dbReference>
<dbReference type="NCBIfam" id="TIGR00499">
    <property type="entry name" value="lysS_bact"/>
    <property type="match status" value="1"/>
</dbReference>
<comment type="caution">
    <text evidence="18">The sequence shown here is derived from an EMBL/GenBank/DDBJ whole genome shotgun (WGS) entry which is preliminary data.</text>
</comment>
<accession>A0A3E2B2P5</accession>
<gene>
    <name evidence="13 18" type="primary">lysS</name>
    <name evidence="18" type="ORF">DV520_07915</name>
</gene>
<organism evidence="18 19">
    <name type="scientific">Evtepia gabavorous</name>
    <dbReference type="NCBI Taxonomy" id="2211183"/>
    <lineage>
        <taxon>Bacteria</taxon>
        <taxon>Bacillati</taxon>
        <taxon>Bacillota</taxon>
        <taxon>Clostridia</taxon>
        <taxon>Eubacteriales</taxon>
        <taxon>Evtepia</taxon>
    </lineage>
</organism>
<comment type="similarity">
    <text evidence="2 13">Belongs to the class-II aminoacyl-tRNA synthetase family.</text>
</comment>
<dbReference type="PROSITE" id="PS50862">
    <property type="entry name" value="AA_TRNA_LIGASE_II"/>
    <property type="match status" value="1"/>
</dbReference>
<dbReference type="Gene3D" id="3.30.930.10">
    <property type="entry name" value="Bira Bifunctional Protein, Domain 2"/>
    <property type="match status" value="1"/>
</dbReference>
<evidence type="ECO:0000256" key="10">
    <source>
        <dbReference type="ARBA" id="ARBA00022917"/>
    </source>
</evidence>
<evidence type="ECO:0000256" key="9">
    <source>
        <dbReference type="ARBA" id="ARBA00022884"/>
    </source>
</evidence>
<name>A0A3E2B2P5_9FIRM</name>
<evidence type="ECO:0000313" key="18">
    <source>
        <dbReference type="EMBL" id="RFT06313.1"/>
    </source>
</evidence>
<proteinExistence type="inferred from homology"/>
<comment type="subunit">
    <text evidence="13">Homodimer.</text>
</comment>
<keyword evidence="8 13" id="KW-0067">ATP-binding</keyword>
<feature type="binding site" evidence="13">
    <location>
        <position position="411"/>
    </location>
    <ligand>
        <name>Mg(2+)</name>
        <dbReference type="ChEBI" id="CHEBI:18420"/>
        <label>1</label>
    </ligand>
</feature>
<evidence type="ECO:0000256" key="15">
    <source>
        <dbReference type="RuleBase" id="RU000336"/>
    </source>
</evidence>
<dbReference type="InterPro" id="IPR044136">
    <property type="entry name" value="Lys-tRNA-ligase_II_N"/>
</dbReference>
<feature type="domain" description="TRNA-binding" evidence="17">
    <location>
        <begin position="543"/>
        <end position="648"/>
    </location>
</feature>
<evidence type="ECO:0000256" key="8">
    <source>
        <dbReference type="ARBA" id="ARBA00022840"/>
    </source>
</evidence>
<dbReference type="InterPro" id="IPR004364">
    <property type="entry name" value="Aa-tRNA-synt_II"/>
</dbReference>
<keyword evidence="9 14" id="KW-0694">RNA-binding</keyword>
<dbReference type="GO" id="GO:0016740">
    <property type="term" value="F:transferase activity"/>
    <property type="evidence" value="ECO:0007669"/>
    <property type="project" value="UniProtKB-ARBA"/>
</dbReference>
<dbReference type="HAMAP" id="MF_00252">
    <property type="entry name" value="Lys_tRNA_synth_class2"/>
    <property type="match status" value="1"/>
</dbReference>
<dbReference type="InterPro" id="IPR045864">
    <property type="entry name" value="aa-tRNA-synth_II/BPL/LPL"/>
</dbReference>
<evidence type="ECO:0000256" key="1">
    <source>
        <dbReference type="ARBA" id="ARBA00004496"/>
    </source>
</evidence>
<dbReference type="PANTHER" id="PTHR42918">
    <property type="entry name" value="LYSYL-TRNA SYNTHETASE"/>
    <property type="match status" value="1"/>
</dbReference>
<comment type="catalytic activity">
    <reaction evidence="12 13 15">
        <text>tRNA(Lys) + L-lysine + ATP = L-lysyl-tRNA(Lys) + AMP + diphosphate</text>
        <dbReference type="Rhea" id="RHEA:20792"/>
        <dbReference type="Rhea" id="RHEA-COMP:9696"/>
        <dbReference type="Rhea" id="RHEA-COMP:9697"/>
        <dbReference type="ChEBI" id="CHEBI:30616"/>
        <dbReference type="ChEBI" id="CHEBI:32551"/>
        <dbReference type="ChEBI" id="CHEBI:33019"/>
        <dbReference type="ChEBI" id="CHEBI:78442"/>
        <dbReference type="ChEBI" id="CHEBI:78529"/>
        <dbReference type="ChEBI" id="CHEBI:456215"/>
        <dbReference type="EC" id="6.1.1.6"/>
    </reaction>
</comment>
<dbReference type="FunFam" id="2.40.50.140:FF:000024">
    <property type="entry name" value="Lysine--tRNA ligase"/>
    <property type="match status" value="1"/>
</dbReference>
<keyword evidence="4 14" id="KW-0820">tRNA-binding</keyword>
<evidence type="ECO:0000256" key="13">
    <source>
        <dbReference type="HAMAP-Rule" id="MF_00252"/>
    </source>
</evidence>
<dbReference type="OrthoDB" id="9801152at2"/>
<feature type="binding site" evidence="13">
    <location>
        <position position="418"/>
    </location>
    <ligand>
        <name>Mg(2+)</name>
        <dbReference type="ChEBI" id="CHEBI:18420"/>
        <label>1</label>
    </ligand>
</feature>
<keyword evidence="10 13" id="KW-0648">Protein biosynthesis</keyword>
<dbReference type="GO" id="GO:0004825">
    <property type="term" value="F:methionine-tRNA ligase activity"/>
    <property type="evidence" value="ECO:0007669"/>
    <property type="project" value="InterPro"/>
</dbReference>
<dbReference type="PROSITE" id="PS50886">
    <property type="entry name" value="TRBD"/>
    <property type="match status" value="1"/>
</dbReference>
<dbReference type="FunFam" id="3.30.930.10:FF:000238">
    <property type="entry name" value="Lysine--tRNA ligase"/>
    <property type="match status" value="1"/>
</dbReference>
<keyword evidence="3 13" id="KW-0963">Cytoplasm</keyword>
<dbReference type="CDD" id="cd00775">
    <property type="entry name" value="LysRS_core"/>
    <property type="match status" value="1"/>
</dbReference>
<dbReference type="GO" id="GO:0006430">
    <property type="term" value="P:lysyl-tRNA aminoacylation"/>
    <property type="evidence" value="ECO:0007669"/>
    <property type="project" value="UniProtKB-UniRule"/>
</dbReference>
<dbReference type="InterPro" id="IPR006195">
    <property type="entry name" value="aa-tRNA-synth_II"/>
</dbReference>
<dbReference type="GO" id="GO:0005829">
    <property type="term" value="C:cytosol"/>
    <property type="evidence" value="ECO:0007669"/>
    <property type="project" value="TreeGrafter"/>
</dbReference>
<dbReference type="InterPro" id="IPR002313">
    <property type="entry name" value="Lys-tRNA-ligase_II"/>
</dbReference>
<evidence type="ECO:0000256" key="4">
    <source>
        <dbReference type="ARBA" id="ARBA00022555"/>
    </source>
</evidence>
<dbReference type="AlphaFoldDB" id="A0A3E2B2P5"/>
<dbReference type="GO" id="GO:0004824">
    <property type="term" value="F:lysine-tRNA ligase activity"/>
    <property type="evidence" value="ECO:0007669"/>
    <property type="project" value="UniProtKB-UniRule"/>
</dbReference>
<dbReference type="SUPFAM" id="SSF50249">
    <property type="entry name" value="Nucleic acid-binding proteins"/>
    <property type="match status" value="2"/>
</dbReference>
<reference evidence="18 19" key="1">
    <citation type="submission" date="2018-07" db="EMBL/GenBank/DDBJ databases">
        <title>GABA Modulating Bacteria of the Human Gut Microbiota.</title>
        <authorList>
            <person name="Strandwitz P."/>
            <person name="Kim K.H."/>
            <person name="Terekhova D."/>
            <person name="Liu J.K."/>
            <person name="Sharma A."/>
            <person name="Levering J."/>
            <person name="Mcdonald D."/>
            <person name="Dietrich D."/>
            <person name="Ramadhar T.R."/>
            <person name="Lekbua A."/>
            <person name="Mroue N."/>
            <person name="Liston C."/>
            <person name="Stewart E.J."/>
            <person name="Dubin M.J."/>
            <person name="Zengler K."/>
            <person name="Knight R."/>
            <person name="Gilbert J.A."/>
            <person name="Clardy J."/>
            <person name="Lewis K."/>
        </authorList>
    </citation>
    <scope>NUCLEOTIDE SEQUENCE [LARGE SCALE GENOMIC DNA]</scope>
    <source>
        <strain evidence="18 19">KLE1738</strain>
    </source>
</reference>
<dbReference type="GO" id="GO:0006431">
    <property type="term" value="P:methionyl-tRNA aminoacylation"/>
    <property type="evidence" value="ECO:0007669"/>
    <property type="project" value="InterPro"/>
</dbReference>
<dbReference type="GeneID" id="97995654"/>
<evidence type="ECO:0000259" key="16">
    <source>
        <dbReference type="PROSITE" id="PS50862"/>
    </source>
</evidence>
<dbReference type="Proteomes" id="UP000260649">
    <property type="component" value="Unassembled WGS sequence"/>
</dbReference>
<dbReference type="InterPro" id="IPR002547">
    <property type="entry name" value="tRNA-bd_dom"/>
</dbReference>
<evidence type="ECO:0000313" key="19">
    <source>
        <dbReference type="Proteomes" id="UP000260649"/>
    </source>
</evidence>
<evidence type="ECO:0000256" key="6">
    <source>
        <dbReference type="ARBA" id="ARBA00022723"/>
    </source>
</evidence>
<evidence type="ECO:0000256" key="11">
    <source>
        <dbReference type="ARBA" id="ARBA00023146"/>
    </source>
</evidence>
<dbReference type="NCBIfam" id="NF001756">
    <property type="entry name" value="PRK00484.1"/>
    <property type="match status" value="1"/>
</dbReference>
<protein>
    <recommendedName>
        <fullName evidence="13">Lysine--tRNA ligase</fullName>
        <ecNumber evidence="13">6.1.1.6</ecNumber>
    </recommendedName>
    <alternativeName>
        <fullName evidence="13">Lysyl-tRNA synthetase</fullName>
        <shortName evidence="13">LysRS</shortName>
    </alternativeName>
</protein>
<evidence type="ECO:0000256" key="14">
    <source>
        <dbReference type="PROSITE-ProRule" id="PRU00209"/>
    </source>
</evidence>
<dbReference type="Pfam" id="PF00152">
    <property type="entry name" value="tRNA-synt_2"/>
    <property type="match status" value="1"/>
</dbReference>
<evidence type="ECO:0000256" key="7">
    <source>
        <dbReference type="ARBA" id="ARBA00022741"/>
    </source>
</evidence>
<dbReference type="PANTHER" id="PTHR42918:SF15">
    <property type="entry name" value="LYSINE--TRNA LIGASE, CHLOROPLASTIC_MITOCHONDRIAL"/>
    <property type="match status" value="1"/>
</dbReference>
<dbReference type="GO" id="GO:0000287">
    <property type="term" value="F:magnesium ion binding"/>
    <property type="evidence" value="ECO:0007669"/>
    <property type="project" value="UniProtKB-UniRule"/>
</dbReference>
<dbReference type="InterPro" id="IPR018149">
    <property type="entry name" value="Lys-tRNA-synth_II_C"/>
</dbReference>
<dbReference type="EC" id="6.1.1.6" evidence="13"/>
<dbReference type="Gene3D" id="2.40.50.140">
    <property type="entry name" value="Nucleic acid-binding proteins"/>
    <property type="match status" value="2"/>
</dbReference>
<keyword evidence="7 13" id="KW-0547">Nucleotide-binding</keyword>
<dbReference type="CDD" id="cd04322">
    <property type="entry name" value="LysRS_N"/>
    <property type="match status" value="1"/>
</dbReference>
<dbReference type="RefSeq" id="WP_117142372.1">
    <property type="nucleotide sequence ID" value="NZ_CAKXKJ010000013.1"/>
</dbReference>
<dbReference type="EMBL" id="QQRQ01000012">
    <property type="protein sequence ID" value="RFT06313.1"/>
    <property type="molecule type" value="Genomic_DNA"/>
</dbReference>
<keyword evidence="13 15" id="KW-0460">Magnesium</keyword>
<dbReference type="GO" id="GO:0000049">
    <property type="term" value="F:tRNA binding"/>
    <property type="evidence" value="ECO:0007669"/>
    <property type="project" value="UniProtKB-UniRule"/>
</dbReference>
<dbReference type="InterPro" id="IPR004365">
    <property type="entry name" value="NA-bd_OB_tRNA"/>
</dbReference>
<dbReference type="GO" id="GO:0005524">
    <property type="term" value="F:ATP binding"/>
    <property type="evidence" value="ECO:0007669"/>
    <property type="project" value="UniProtKB-UniRule"/>
</dbReference>
<evidence type="ECO:0000256" key="3">
    <source>
        <dbReference type="ARBA" id="ARBA00022490"/>
    </source>
</evidence>
<evidence type="ECO:0000259" key="17">
    <source>
        <dbReference type="PROSITE" id="PS50886"/>
    </source>
</evidence>
<keyword evidence="5 13" id="KW-0436">Ligase</keyword>
<sequence length="648" mass="73483">MAEKNRKDNPQEQEQDLSQILQVRRDKLAALQKEGKDPFQQTKFTVSAHTQQIKDHFDQMEGQAVTVAGRLMSKRGMGKVSFCDLQDKTGRIQLYARRDEMDEAVYNAFKKYDIGDLVGVEGEVFRTQRGEMSVRCKNVTLLSKSLRPLPEKFHGLQDKELRYRQRYVDLIMNPEVRRNFEIRSQFIRYLRAFLDERGYMEVETPVLNTISGGATARPFITHHNTLDLDMYMRIATELHLKRLIVGGLERVYEIGRIFRNEGMDTKHNPEFTTVELYEAYADFHDMMDLFEAFLSSAAQKILGTYEVTWQGEQISLAPGWPRLTMAQAVQQYLGVDFMAIDSDEAAVAAAKGVGIDMDGVEPTWGHALYECFDQKVEGMLIQPTFITMHPVDVSPLAKRSAQDPRLTERFELFICRSEMGNAFSELNDPIDQKQRFQKQVELRAGGDEEAGMMDEDYINALEYGLPPTGGLGIGIDRCVMLLTGADSIRDVILFPTMKPLDSAKKENSVNSEGAAAPKPVAEKVDFSQVKIEPLFEEMVDFDTFAKSDFRAVKIEACEVVPKSKKLLKFTLDDGTERRRTILSGIHEYYEPEELVGKTAIAIVNLPPRKMMGIDSEGMLISAVHEENGREGLNLLMVDDRIPAGAKLY</sequence>
<evidence type="ECO:0000256" key="12">
    <source>
        <dbReference type="ARBA" id="ARBA00048573"/>
    </source>
</evidence>
<comment type="subcellular location">
    <subcellularLocation>
        <location evidence="1 13">Cytoplasm</location>
    </subcellularLocation>
</comment>
<dbReference type="PRINTS" id="PR00982">
    <property type="entry name" value="TRNASYNTHLYS"/>
</dbReference>
<dbReference type="InterPro" id="IPR004495">
    <property type="entry name" value="Met-tRNA-synth_bsu_C"/>
</dbReference>
<dbReference type="GO" id="GO:0140096">
    <property type="term" value="F:catalytic activity, acting on a protein"/>
    <property type="evidence" value="ECO:0007669"/>
    <property type="project" value="UniProtKB-ARBA"/>
</dbReference>
<feature type="domain" description="Aminoacyl-transfer RNA synthetases class-II family profile" evidence="16">
    <location>
        <begin position="180"/>
        <end position="499"/>
    </location>
</feature>
<dbReference type="SUPFAM" id="SSF55681">
    <property type="entry name" value="Class II aaRS and biotin synthetases"/>
    <property type="match status" value="1"/>
</dbReference>
<evidence type="ECO:0000256" key="5">
    <source>
        <dbReference type="ARBA" id="ARBA00022598"/>
    </source>
</evidence>
<comment type="cofactor">
    <cofactor evidence="13 15">
        <name>Mg(2+)</name>
        <dbReference type="ChEBI" id="CHEBI:18420"/>
    </cofactor>
    <text evidence="13 15">Binds 3 Mg(2+) ions per subunit.</text>
</comment>
<evidence type="ECO:0000256" key="2">
    <source>
        <dbReference type="ARBA" id="ARBA00008226"/>
    </source>
</evidence>